<dbReference type="Proteomes" id="UP000324748">
    <property type="component" value="Unassembled WGS sequence"/>
</dbReference>
<keyword evidence="2" id="KW-1185">Reference proteome</keyword>
<sequence>MSGRLDYPDWSTHRLPPTLRCIVTNLVGSPLDLQHGSMRQLLLSFSSSILGLLSLSFSICCCRSVSCCCRLASRVVDPFVCKVATAGQPTDEPAAGADTIALPLREAFDCLSDEAPEPVAEAIQCA</sequence>
<proteinExistence type="predicted"/>
<evidence type="ECO:0000313" key="1">
    <source>
        <dbReference type="EMBL" id="KAA1066177.1"/>
    </source>
</evidence>
<protein>
    <submittedName>
        <fullName evidence="1">Uncharacterized protein</fullName>
    </submittedName>
</protein>
<dbReference type="EMBL" id="VSWC01000196">
    <property type="protein sequence ID" value="KAA1066177.1"/>
    <property type="molecule type" value="Genomic_DNA"/>
</dbReference>
<reference evidence="1 2" key="1">
    <citation type="submission" date="2019-05" db="EMBL/GenBank/DDBJ databases">
        <title>Emergence of the Ug99 lineage of the wheat stem rust pathogen through somatic hybridization.</title>
        <authorList>
            <person name="Li F."/>
            <person name="Upadhyaya N.M."/>
            <person name="Sperschneider J."/>
            <person name="Matny O."/>
            <person name="Nguyen-Phuc H."/>
            <person name="Mago R."/>
            <person name="Raley C."/>
            <person name="Miller M.E."/>
            <person name="Silverstein K.A.T."/>
            <person name="Henningsen E."/>
            <person name="Hirsch C.D."/>
            <person name="Visser B."/>
            <person name="Pretorius Z.A."/>
            <person name="Steffenson B.J."/>
            <person name="Schwessinger B."/>
            <person name="Dodds P.N."/>
            <person name="Figueroa M."/>
        </authorList>
    </citation>
    <scope>NUCLEOTIDE SEQUENCE [LARGE SCALE GENOMIC DNA]</scope>
    <source>
        <strain evidence="1">21-0</strain>
    </source>
</reference>
<gene>
    <name evidence="1" type="ORF">PGT21_024089</name>
</gene>
<evidence type="ECO:0000313" key="2">
    <source>
        <dbReference type="Proteomes" id="UP000324748"/>
    </source>
</evidence>
<organism evidence="1 2">
    <name type="scientific">Puccinia graminis f. sp. tritici</name>
    <dbReference type="NCBI Taxonomy" id="56615"/>
    <lineage>
        <taxon>Eukaryota</taxon>
        <taxon>Fungi</taxon>
        <taxon>Dikarya</taxon>
        <taxon>Basidiomycota</taxon>
        <taxon>Pucciniomycotina</taxon>
        <taxon>Pucciniomycetes</taxon>
        <taxon>Pucciniales</taxon>
        <taxon>Pucciniaceae</taxon>
        <taxon>Puccinia</taxon>
    </lineage>
</organism>
<accession>A0A5B0LMK5</accession>
<name>A0A5B0LMK5_PUCGR</name>
<comment type="caution">
    <text evidence="1">The sequence shown here is derived from an EMBL/GenBank/DDBJ whole genome shotgun (WGS) entry which is preliminary data.</text>
</comment>
<dbReference type="AlphaFoldDB" id="A0A5B0LMK5"/>